<name>A0A099IAJ0_CLOIN</name>
<evidence type="ECO:0000256" key="6">
    <source>
        <dbReference type="SAM" id="Phobius"/>
    </source>
</evidence>
<keyword evidence="6" id="KW-1133">Transmembrane helix</keyword>
<feature type="domain" description="PDZ" evidence="7">
    <location>
        <begin position="122"/>
        <end position="185"/>
    </location>
</feature>
<dbReference type="EMBL" id="JQIF01000009">
    <property type="protein sequence ID" value="KGJ54695.1"/>
    <property type="molecule type" value="Genomic_DNA"/>
</dbReference>
<gene>
    <name evidence="8" type="ORF">CIAN88_01730</name>
</gene>
<dbReference type="InterPro" id="IPR001478">
    <property type="entry name" value="PDZ"/>
</dbReference>
<dbReference type="PROSITE" id="PS50106">
    <property type="entry name" value="PDZ"/>
    <property type="match status" value="1"/>
</dbReference>
<evidence type="ECO:0000313" key="8">
    <source>
        <dbReference type="EMBL" id="KGJ54695.1"/>
    </source>
</evidence>
<accession>A0A099IAJ0</accession>
<dbReference type="GO" id="GO:0004175">
    <property type="term" value="F:endopeptidase activity"/>
    <property type="evidence" value="ECO:0007669"/>
    <property type="project" value="TreeGrafter"/>
</dbReference>
<organism evidence="8 9">
    <name type="scientific">Clostridium innocuum</name>
    <dbReference type="NCBI Taxonomy" id="1522"/>
    <lineage>
        <taxon>Bacteria</taxon>
        <taxon>Bacillati</taxon>
        <taxon>Bacillota</taxon>
        <taxon>Clostridia</taxon>
        <taxon>Eubacteriales</taxon>
        <taxon>Clostridiaceae</taxon>
        <taxon>Clostridium</taxon>
    </lineage>
</organism>
<dbReference type="CDD" id="cd07560">
    <property type="entry name" value="Peptidase_S41_CPP"/>
    <property type="match status" value="1"/>
</dbReference>
<evidence type="ECO:0000256" key="5">
    <source>
        <dbReference type="RuleBase" id="RU004404"/>
    </source>
</evidence>
<feature type="transmembrane region" description="Helical" evidence="6">
    <location>
        <begin position="31"/>
        <end position="51"/>
    </location>
</feature>
<dbReference type="Pfam" id="PF03572">
    <property type="entry name" value="Peptidase_S41"/>
    <property type="match status" value="1"/>
</dbReference>
<dbReference type="Gene3D" id="3.30.750.44">
    <property type="match status" value="1"/>
</dbReference>
<dbReference type="RefSeq" id="WP_044903642.1">
    <property type="nucleotide sequence ID" value="NZ_JQIF01000009.1"/>
</dbReference>
<dbReference type="Pfam" id="PF01471">
    <property type="entry name" value="PG_binding_1"/>
    <property type="match status" value="1"/>
</dbReference>
<reference evidence="8 9" key="1">
    <citation type="submission" date="2014-08" db="EMBL/GenBank/DDBJ databases">
        <title>Clostridium innocuum, an unnegligible vancomycin-resistant pathogen causing extra-intestinal infections.</title>
        <authorList>
            <person name="Feng Y."/>
            <person name="Chiu C.-H."/>
        </authorList>
    </citation>
    <scope>NUCLEOTIDE SEQUENCE [LARGE SCALE GENOMIC DNA]</scope>
    <source>
        <strain evidence="8 9">AN88</strain>
    </source>
</reference>
<dbReference type="PANTHER" id="PTHR32060">
    <property type="entry name" value="TAIL-SPECIFIC PROTEASE"/>
    <property type="match status" value="1"/>
</dbReference>
<dbReference type="Gene3D" id="2.30.42.10">
    <property type="match status" value="1"/>
</dbReference>
<dbReference type="InterPro" id="IPR002477">
    <property type="entry name" value="Peptidoglycan-bd-like"/>
</dbReference>
<dbReference type="PANTHER" id="PTHR32060:SF30">
    <property type="entry name" value="CARBOXY-TERMINAL PROCESSING PROTEASE CTPA"/>
    <property type="match status" value="1"/>
</dbReference>
<dbReference type="AlphaFoldDB" id="A0A099IAJ0"/>
<evidence type="ECO:0000256" key="2">
    <source>
        <dbReference type="ARBA" id="ARBA00022670"/>
    </source>
</evidence>
<dbReference type="InterPro" id="IPR036366">
    <property type="entry name" value="PGBDSf"/>
</dbReference>
<sequence length="493" mass="54842">MAEKKVVRYKLVRHKWPDEIQAEKKRRQRRMCIVATCIVCFFGGFFLNSTLHQTAAASRDEFQKLEEIYSIMSDKFYFGKNQKNLNQKLIDGAISGLVDAGGDIHTSYLDNEQTESFTGSMEGSFVGIGIQFYGVDDSTFIIDEVLKNSPAEGAGFLMGDQIYAIDGTVCRNMTTSDVKTLITNSKSDEITLEIIRENRHKKIKVKKATVQDSVYSSVNGKTGILELDTFAETSGEEVKSHLESLKKDGCENLILDLRDNTGGYLKSAQEIASYLLPDNTVIFREETKDGTKEDYKTISGYEQYKYKKIVVLVNGDTASAAEVLTAALREHLGATVVGEKTYGKGTVQVPLTFKDGTMFKYTTAEWITPKGEKINEKGITPDVQVKLDEAFYTSAPVLKKEVYKPDTVSAAAKSAQIYLKFLGYAVDRTDEYFSYASGEALKQYQKDKGMKVTGNIDADTLTSLLSSCALKWHSEEAVLDTQMKKAVELTNGN</sequence>
<comment type="similarity">
    <text evidence="1 5">Belongs to the peptidase S41A family.</text>
</comment>
<dbReference type="Pfam" id="PF13180">
    <property type="entry name" value="PDZ_2"/>
    <property type="match status" value="1"/>
</dbReference>
<dbReference type="InterPro" id="IPR029045">
    <property type="entry name" value="ClpP/crotonase-like_dom_sf"/>
</dbReference>
<dbReference type="Gene3D" id="3.90.226.10">
    <property type="entry name" value="2-enoyl-CoA Hydratase, Chain A, domain 1"/>
    <property type="match status" value="1"/>
</dbReference>
<dbReference type="Proteomes" id="UP000030008">
    <property type="component" value="Unassembled WGS sequence"/>
</dbReference>
<dbReference type="SUPFAM" id="SSF52096">
    <property type="entry name" value="ClpP/crotonase"/>
    <property type="match status" value="1"/>
</dbReference>
<keyword evidence="3 5" id="KW-0378">Hydrolase</keyword>
<evidence type="ECO:0000259" key="7">
    <source>
        <dbReference type="PROSITE" id="PS50106"/>
    </source>
</evidence>
<dbReference type="SUPFAM" id="SSF50156">
    <property type="entry name" value="PDZ domain-like"/>
    <property type="match status" value="1"/>
</dbReference>
<proteinExistence type="inferred from homology"/>
<keyword evidence="4 5" id="KW-0720">Serine protease</keyword>
<keyword evidence="6" id="KW-0472">Membrane</keyword>
<protein>
    <submittedName>
        <fullName evidence="8">Peptidase</fullName>
    </submittedName>
</protein>
<dbReference type="InterPro" id="IPR036034">
    <property type="entry name" value="PDZ_sf"/>
</dbReference>
<dbReference type="GO" id="GO:0008236">
    <property type="term" value="F:serine-type peptidase activity"/>
    <property type="evidence" value="ECO:0007669"/>
    <property type="project" value="UniProtKB-KW"/>
</dbReference>
<evidence type="ECO:0000256" key="4">
    <source>
        <dbReference type="ARBA" id="ARBA00022825"/>
    </source>
</evidence>
<dbReference type="Gene3D" id="1.10.101.10">
    <property type="entry name" value="PGBD-like superfamily/PGBD"/>
    <property type="match status" value="1"/>
</dbReference>
<keyword evidence="2 5" id="KW-0645">Protease</keyword>
<comment type="caution">
    <text evidence="8">The sequence shown here is derived from an EMBL/GenBank/DDBJ whole genome shotgun (WGS) entry which is preliminary data.</text>
</comment>
<dbReference type="InterPro" id="IPR036365">
    <property type="entry name" value="PGBD-like_sf"/>
</dbReference>
<dbReference type="SMART" id="SM00245">
    <property type="entry name" value="TSPc"/>
    <property type="match status" value="1"/>
</dbReference>
<dbReference type="GO" id="GO:0030288">
    <property type="term" value="C:outer membrane-bounded periplasmic space"/>
    <property type="evidence" value="ECO:0007669"/>
    <property type="project" value="TreeGrafter"/>
</dbReference>
<dbReference type="NCBIfam" id="TIGR00225">
    <property type="entry name" value="prc"/>
    <property type="match status" value="1"/>
</dbReference>
<dbReference type="GO" id="GO:0007165">
    <property type="term" value="P:signal transduction"/>
    <property type="evidence" value="ECO:0007669"/>
    <property type="project" value="TreeGrafter"/>
</dbReference>
<evidence type="ECO:0000256" key="1">
    <source>
        <dbReference type="ARBA" id="ARBA00009179"/>
    </source>
</evidence>
<evidence type="ECO:0000313" key="9">
    <source>
        <dbReference type="Proteomes" id="UP000030008"/>
    </source>
</evidence>
<dbReference type="InterPro" id="IPR005151">
    <property type="entry name" value="Tail-specific_protease"/>
</dbReference>
<dbReference type="GO" id="GO:0006508">
    <property type="term" value="P:proteolysis"/>
    <property type="evidence" value="ECO:0007669"/>
    <property type="project" value="UniProtKB-KW"/>
</dbReference>
<dbReference type="InterPro" id="IPR004447">
    <property type="entry name" value="Peptidase_S41A"/>
</dbReference>
<dbReference type="SMART" id="SM00228">
    <property type="entry name" value="PDZ"/>
    <property type="match status" value="1"/>
</dbReference>
<evidence type="ECO:0000256" key="3">
    <source>
        <dbReference type="ARBA" id="ARBA00022801"/>
    </source>
</evidence>
<keyword evidence="6" id="KW-0812">Transmembrane</keyword>
<dbReference type="SUPFAM" id="SSF47090">
    <property type="entry name" value="PGBD-like"/>
    <property type="match status" value="1"/>
</dbReference>